<dbReference type="InterPro" id="IPR037228">
    <property type="entry name" value="PhtA_dom_sf"/>
</dbReference>
<dbReference type="Pfam" id="PF04270">
    <property type="entry name" value="Strep_his_triad"/>
    <property type="match status" value="4"/>
</dbReference>
<feature type="compositionally biased region" description="Basic residues" evidence="1">
    <location>
        <begin position="37"/>
        <end position="57"/>
    </location>
</feature>
<dbReference type="Proteomes" id="UP000373301">
    <property type="component" value="Unassembled WGS sequence"/>
</dbReference>
<feature type="signal peptide" evidence="2">
    <location>
        <begin position="1"/>
        <end position="22"/>
    </location>
</feature>
<dbReference type="AlphaFoldDB" id="A0A9X9QPU7"/>
<reference evidence="3 4" key="1">
    <citation type="submission" date="2019-05" db="EMBL/GenBank/DDBJ databases">
        <authorList>
            <consortium name="Pathogen Informatics"/>
        </authorList>
    </citation>
    <scope>NUCLEOTIDE SEQUENCE [LARGE SCALE GENOMIC DNA]</scope>
    <source>
        <strain evidence="3 4">NCTC7982</strain>
    </source>
</reference>
<accession>A0A9X9QPU7</accession>
<sequence>MKPRKRLLCLMGLVLTCQLSLAACQSQVKTDKAAEPKKHHTHKKSKKTSAVRSKKNDKKTGVAGIDKPTDDGFLLTDESQIESKTATGIIVKHDGHSHFFFYSDLKGSKWDYLIPKGYKDTSRQETTSAATSKASTTGHHGDAHASDGYVFNPNDIVSEDANGYTVRHGDHYHYIWKKDLVVTARPTVQQGPQQSPSTNSSSAHHKDNKQSNASENGNHHDNIGSQHNHVDPLGAYRVNAEGKKEFSGIHYATSDGFLFDGKHIIGNTADGLLVAHNGRKEDVHLVPYAQLVDSKWAHLIPEDKRQQAEKHYHGEADETPKTSEKGQVMTGEDFVNQTKDLDPKLQRIILDKIERVFRTNAGRSKEELLPLIKIDLENNLFTYPHDDHSHMEPIDASKPFGNGDKIYDFVDYNLPGKPELEKHDVIGPIFTNTNSSCDLDKKKLLETHPELKEQILDINSFYALSFLAQDSGGQEGYIKQPGSLRVGSQETQAVTYLIKKGQTINNLKIEVPTPLAKEQYFFKKWSSQLPTDGKLEKDLVLTAAFRHDKHKNTQAFFTGDPKDLDVNIGDYSVVNFTTLNHGKLNYKGNSLAGFSFRVRNDLTWKSVLDSGFIFPTPVPNDDNIEFIRWGGSVDFPEGAAVNNKVEASIFLAKFGLKRPIIGAYVPSDAKNPTKTDDPKRLHPNSVTDPYDESKYMTIVIDAGEHATLRTHSTESRQLAFVVRQGTTWDEFAKTLVNVAVIPEKGYVYKGHDLALSKGSDKVQPGVYKEIVVEQESDKDKKPSQDNWLDEFTKAEDKDTPEKTDGAKPGKEAEAEKPAGPKSKTNSPEKADKEPQNATPISPSTDQEKPNKWHLGDDELVSGEPAPLPPVSEEDGDDLLP</sequence>
<dbReference type="Gene3D" id="3.10.50.90">
    <property type="match status" value="3"/>
</dbReference>
<gene>
    <name evidence="3" type="ORF">NCTC7982_01013</name>
</gene>
<proteinExistence type="predicted"/>
<evidence type="ECO:0000256" key="1">
    <source>
        <dbReference type="SAM" id="MobiDB-lite"/>
    </source>
</evidence>
<feature type="chain" id="PRO_5040823006" evidence="2">
    <location>
        <begin position="23"/>
        <end position="880"/>
    </location>
</feature>
<dbReference type="NCBIfam" id="TIGR01363">
    <property type="entry name" value="strep_his_triad"/>
    <property type="match status" value="1"/>
</dbReference>
<comment type="caution">
    <text evidence="3">The sequence shown here is derived from an EMBL/GenBank/DDBJ whole genome shotgun (WGS) entry which is preliminary data.</text>
</comment>
<evidence type="ECO:0000313" key="4">
    <source>
        <dbReference type="Proteomes" id="UP000373301"/>
    </source>
</evidence>
<feature type="compositionally biased region" description="Polar residues" evidence="1">
    <location>
        <begin position="187"/>
        <end position="202"/>
    </location>
</feature>
<feature type="compositionally biased region" description="Basic and acidic residues" evidence="1">
    <location>
        <begin position="671"/>
        <end position="680"/>
    </location>
</feature>
<dbReference type="SUPFAM" id="SSF142887">
    <property type="entry name" value="PhtA domain-like"/>
    <property type="match status" value="3"/>
</dbReference>
<dbReference type="InterPro" id="IPR006270">
    <property type="entry name" value="Strep_his_triad_rpt"/>
</dbReference>
<feature type="region of interest" description="Disordered" evidence="1">
    <location>
        <begin position="187"/>
        <end position="230"/>
    </location>
</feature>
<feature type="compositionally biased region" description="Basic and acidic residues" evidence="1">
    <location>
        <begin position="790"/>
        <end position="818"/>
    </location>
</feature>
<dbReference type="RefSeq" id="WP_221928321.1">
    <property type="nucleotide sequence ID" value="NZ_CABEIM010000003.1"/>
</dbReference>
<protein>
    <submittedName>
        <fullName evidence="3">Streptococcal histidine triad-family protein</fullName>
    </submittedName>
</protein>
<feature type="compositionally biased region" description="Acidic residues" evidence="1">
    <location>
        <begin position="871"/>
        <end position="880"/>
    </location>
</feature>
<feature type="region of interest" description="Disordered" evidence="1">
    <location>
        <begin position="667"/>
        <end position="688"/>
    </location>
</feature>
<feature type="region of interest" description="Disordered" evidence="1">
    <location>
        <begin position="773"/>
        <end position="880"/>
    </location>
</feature>
<keyword evidence="2" id="KW-0732">Signal</keyword>
<evidence type="ECO:0000313" key="3">
    <source>
        <dbReference type="EMBL" id="VTS79801.1"/>
    </source>
</evidence>
<feature type="compositionally biased region" description="Polar residues" evidence="1">
    <location>
        <begin position="835"/>
        <end position="844"/>
    </location>
</feature>
<organism evidence="3 4">
    <name type="scientific">Streptococcus dysgalactiae</name>
    <dbReference type="NCBI Taxonomy" id="1334"/>
    <lineage>
        <taxon>Bacteria</taxon>
        <taxon>Bacillati</taxon>
        <taxon>Bacillota</taxon>
        <taxon>Bacilli</taxon>
        <taxon>Lactobacillales</taxon>
        <taxon>Streptococcaceae</taxon>
        <taxon>Streptococcus</taxon>
    </lineage>
</organism>
<feature type="compositionally biased region" description="Basic and acidic residues" evidence="1">
    <location>
        <begin position="305"/>
        <end position="324"/>
    </location>
</feature>
<dbReference type="EMBL" id="CABEIM010000003">
    <property type="protein sequence ID" value="VTS79801.1"/>
    <property type="molecule type" value="Genomic_DNA"/>
</dbReference>
<dbReference type="InterPro" id="IPR023832">
    <property type="entry name" value="His_triad_protein"/>
</dbReference>
<feature type="compositionally biased region" description="Basic and acidic residues" evidence="1">
    <location>
        <begin position="845"/>
        <end position="856"/>
    </location>
</feature>
<evidence type="ECO:0000256" key="2">
    <source>
        <dbReference type="SAM" id="SignalP"/>
    </source>
</evidence>
<feature type="compositionally biased region" description="Low complexity" evidence="1">
    <location>
        <begin position="126"/>
        <end position="137"/>
    </location>
</feature>
<name>A0A9X9QPU7_STRDY</name>
<feature type="region of interest" description="Disordered" evidence="1">
    <location>
        <begin position="305"/>
        <end position="325"/>
    </location>
</feature>
<feature type="region of interest" description="Disordered" evidence="1">
    <location>
        <begin position="30"/>
        <end position="65"/>
    </location>
</feature>
<dbReference type="PROSITE" id="PS51257">
    <property type="entry name" value="PROKAR_LIPOPROTEIN"/>
    <property type="match status" value="1"/>
</dbReference>
<feature type="region of interest" description="Disordered" evidence="1">
    <location>
        <begin position="121"/>
        <end position="146"/>
    </location>
</feature>